<protein>
    <submittedName>
        <fullName evidence="2">Carotenoid biosynthesis protein</fullName>
    </submittedName>
</protein>
<dbReference type="PANTHER" id="PTHR39419">
    <property type="entry name" value="SLL0814 PROTEIN"/>
    <property type="match status" value="1"/>
</dbReference>
<feature type="transmembrane region" description="Helical" evidence="1">
    <location>
        <begin position="126"/>
        <end position="146"/>
    </location>
</feature>
<organism evidence="2 3">
    <name type="scientific">Rhodocytophaga aerolata</name>
    <dbReference type="NCBI Taxonomy" id="455078"/>
    <lineage>
        <taxon>Bacteria</taxon>
        <taxon>Pseudomonadati</taxon>
        <taxon>Bacteroidota</taxon>
        <taxon>Cytophagia</taxon>
        <taxon>Cytophagales</taxon>
        <taxon>Rhodocytophagaceae</taxon>
        <taxon>Rhodocytophaga</taxon>
    </lineage>
</organism>
<dbReference type="EMBL" id="JAUKPO010000002">
    <property type="protein sequence ID" value="MDO1445638.1"/>
    <property type="molecule type" value="Genomic_DNA"/>
</dbReference>
<keyword evidence="1" id="KW-0472">Membrane</keyword>
<dbReference type="Pfam" id="PF04240">
    <property type="entry name" value="Caroten_synth"/>
    <property type="match status" value="1"/>
</dbReference>
<feature type="transmembrane region" description="Helical" evidence="1">
    <location>
        <begin position="167"/>
        <end position="187"/>
    </location>
</feature>
<keyword evidence="3" id="KW-1185">Reference proteome</keyword>
<accession>A0ABT8R0N0</accession>
<keyword evidence="1" id="KW-0812">Transmembrane</keyword>
<feature type="transmembrane region" description="Helical" evidence="1">
    <location>
        <begin position="38"/>
        <end position="55"/>
    </location>
</feature>
<dbReference type="RefSeq" id="WP_302036440.1">
    <property type="nucleotide sequence ID" value="NZ_JAUKPO010000002.1"/>
</dbReference>
<keyword evidence="1" id="KW-1133">Transmembrane helix</keyword>
<dbReference type="Proteomes" id="UP001168528">
    <property type="component" value="Unassembled WGS sequence"/>
</dbReference>
<name>A0ABT8R0N0_9BACT</name>
<evidence type="ECO:0000313" key="3">
    <source>
        <dbReference type="Proteomes" id="UP001168528"/>
    </source>
</evidence>
<feature type="transmembrane region" description="Helical" evidence="1">
    <location>
        <begin position="61"/>
        <end position="87"/>
    </location>
</feature>
<feature type="transmembrane region" description="Helical" evidence="1">
    <location>
        <begin position="99"/>
        <end position="120"/>
    </location>
</feature>
<reference evidence="2" key="1">
    <citation type="submission" date="2023-07" db="EMBL/GenBank/DDBJ databases">
        <title>The genome sequence of Rhodocytophaga aerolata KACC 12507.</title>
        <authorList>
            <person name="Zhang X."/>
        </authorList>
    </citation>
    <scope>NUCLEOTIDE SEQUENCE</scope>
    <source>
        <strain evidence="2">KACC 12507</strain>
    </source>
</reference>
<gene>
    <name evidence="2" type="ORF">Q0590_05225</name>
</gene>
<dbReference type="InterPro" id="IPR007354">
    <property type="entry name" value="CruF-like"/>
</dbReference>
<feature type="transmembrane region" description="Helical" evidence="1">
    <location>
        <begin position="6"/>
        <end position="26"/>
    </location>
</feature>
<evidence type="ECO:0000313" key="2">
    <source>
        <dbReference type="EMBL" id="MDO1445638.1"/>
    </source>
</evidence>
<comment type="caution">
    <text evidence="2">The sequence shown here is derived from an EMBL/GenBank/DDBJ whole genome shotgun (WGS) entry which is preliminary data.</text>
</comment>
<proteinExistence type="predicted"/>
<feature type="transmembrane region" description="Helical" evidence="1">
    <location>
        <begin position="193"/>
        <end position="211"/>
    </location>
</feature>
<dbReference type="PANTHER" id="PTHR39419:SF1">
    <property type="entry name" value="SLL0814 PROTEIN"/>
    <property type="match status" value="1"/>
</dbReference>
<evidence type="ECO:0000256" key="1">
    <source>
        <dbReference type="SAM" id="Phobius"/>
    </source>
</evidence>
<sequence>MERKSSAYKIALALLIAMHLAGLMGLQHPVSRPFFEQLIAFNLVVTAAIVFYFHNDFNPSFILFAVITFLAGYFVEVAGVHTGAIFGHYQYGQALGIKLWDVPLLIGLNWLVLVYCTGVITHKLPVPVAVKIIVGALLMVAMDYLIEPVAIRHTWWTWQGESVPLQNFSGWFISALVLLTFFHILRFGKNNSLAPLVYVIQFLFFLFQFFLNKTSFYGF</sequence>